<sequence>MIPEIIEKFEYTDLERVTLESGVRHYVDPDGNNLPSVTTILSATSYKPELEEWKKRVGLEEAARITKEATNLGSLMHDNLEKTMLKEDINPKKNVIHKMANNMANVIVKNAFPKISVVYGMERVLYYPGLYAGTTDLVGQYECDDAIMDYKTTKKPKKREHIEDYSLQTAAYMMAHDEIYGTKMKKGVIFMVSRDLAYQEFIWEGVELQNAKDEWLRRLEQYYKEH</sequence>
<name>A0A2L0UZ87_9CAUD</name>
<dbReference type="PANTHER" id="PTHR31340">
    <property type="entry name" value="MITOCHONDRIAL GENOME MAINTENANCE EXONUCLEASE 1"/>
    <property type="match status" value="1"/>
</dbReference>
<dbReference type="SUPFAM" id="SSF52980">
    <property type="entry name" value="Restriction endonuclease-like"/>
    <property type="match status" value="1"/>
</dbReference>
<dbReference type="EMBL" id="MF403008">
    <property type="protein sequence ID" value="AUZ94847.1"/>
    <property type="molecule type" value="Genomic_DNA"/>
</dbReference>
<dbReference type="InterPro" id="IPR011604">
    <property type="entry name" value="PDDEXK-like_dom_sf"/>
</dbReference>
<dbReference type="GeneID" id="40088038"/>
<dbReference type="Gene3D" id="3.90.320.10">
    <property type="match status" value="1"/>
</dbReference>
<accession>A0A2L0UZ87</accession>
<dbReference type="InterPro" id="IPR038726">
    <property type="entry name" value="PDDEXK_AddAB-type"/>
</dbReference>
<feature type="domain" description="PD-(D/E)XK endonuclease-like" evidence="1">
    <location>
        <begin position="86"/>
        <end position="192"/>
    </location>
</feature>
<dbReference type="RefSeq" id="YP_009611700.1">
    <property type="nucleotide sequence ID" value="NC_042013.1"/>
</dbReference>
<dbReference type="OrthoDB" id="7665at10239"/>
<organism evidence="2 3">
    <name type="scientific">Agrobacterium phage Atu_ph07</name>
    <dbReference type="NCBI Taxonomy" id="2024264"/>
    <lineage>
        <taxon>Viruses</taxon>
        <taxon>Duplodnaviria</taxon>
        <taxon>Heunggongvirae</taxon>
        <taxon>Uroviricota</taxon>
        <taxon>Caudoviricetes</taxon>
        <taxon>Polybotosvirus</taxon>
        <taxon>Polybotosvirus Atuph07</taxon>
    </lineage>
</organism>
<evidence type="ECO:0000313" key="3">
    <source>
        <dbReference type="Proteomes" id="UP000223025"/>
    </source>
</evidence>
<dbReference type="InterPro" id="IPR011335">
    <property type="entry name" value="Restrct_endonuc-II-like"/>
</dbReference>
<dbReference type="PANTHER" id="PTHR31340:SF3">
    <property type="entry name" value="MITOCHONDRIAL GENOME MAINTENANCE EXONUCLEASE 1"/>
    <property type="match status" value="1"/>
</dbReference>
<protein>
    <recommendedName>
        <fullName evidence="1">PD-(D/E)XK endonuclease-like domain-containing protein</fullName>
    </recommendedName>
</protein>
<keyword evidence="3" id="KW-1185">Reference proteome</keyword>
<evidence type="ECO:0000313" key="2">
    <source>
        <dbReference type="EMBL" id="AUZ94847.1"/>
    </source>
</evidence>
<evidence type="ECO:0000259" key="1">
    <source>
        <dbReference type="Pfam" id="PF12705"/>
    </source>
</evidence>
<proteinExistence type="predicted"/>
<dbReference type="KEGG" id="vg:40088038"/>
<dbReference type="Proteomes" id="UP000223025">
    <property type="component" value="Segment"/>
</dbReference>
<dbReference type="Pfam" id="PF12705">
    <property type="entry name" value="PDDEXK_1"/>
    <property type="match status" value="1"/>
</dbReference>
<reference evidence="2 3" key="1">
    <citation type="submission" date="2017-06" db="EMBL/GenBank/DDBJ databases">
        <authorList>
            <person name="Kim H.J."/>
            <person name="Triplett B.A."/>
        </authorList>
    </citation>
    <scope>NUCLEOTIDE SEQUENCE [LARGE SCALE GENOMIC DNA]</scope>
</reference>